<accession>A0A1G7IWR9</accession>
<proteinExistence type="predicted"/>
<keyword evidence="3" id="KW-1185">Reference proteome</keyword>
<name>A0A1G7IWR9_9EURY</name>
<feature type="transmembrane region" description="Helical" evidence="1">
    <location>
        <begin position="71"/>
        <end position="104"/>
    </location>
</feature>
<evidence type="ECO:0000313" key="3">
    <source>
        <dbReference type="Proteomes" id="UP000199076"/>
    </source>
</evidence>
<keyword evidence="1" id="KW-0472">Membrane</keyword>
<protein>
    <submittedName>
        <fullName evidence="2">Uncharacterized protein</fullName>
    </submittedName>
</protein>
<evidence type="ECO:0000313" key="2">
    <source>
        <dbReference type="EMBL" id="SDF17127.1"/>
    </source>
</evidence>
<dbReference type="Proteomes" id="UP000199076">
    <property type="component" value="Unassembled WGS sequence"/>
</dbReference>
<feature type="transmembrane region" description="Helical" evidence="1">
    <location>
        <begin position="28"/>
        <end position="50"/>
    </location>
</feature>
<sequence length="271" mass="28135">MSSGRRRTGAEPNTALGRFLTDAGISGISAFLGIMAVYLVLFALFVLQLFEILTGGTRAAGAAAGSSPVGAFYGLWGLLVALIIGLLVGVFLTFFFAVFVFVSLHSVDIEFVLSATGSVDPFVGLLPVSSTVTGTGTLPITAETLAIPFAELGLVLPPLVLFWYGAVVGAGTRSVPDLLGKPVALVLGYGLATAVATLGATWLFNLVVADLFVAILSVFPVVQSAELTVVLRDFPRTALRMCVGYPLVFGGAGALVGLVSDRLRDDEDEFA</sequence>
<dbReference type="RefSeq" id="WP_092689628.1">
    <property type="nucleotide sequence ID" value="NZ_FNBK01000004.1"/>
</dbReference>
<evidence type="ECO:0000256" key="1">
    <source>
        <dbReference type="SAM" id="Phobius"/>
    </source>
</evidence>
<feature type="transmembrane region" description="Helical" evidence="1">
    <location>
        <begin position="152"/>
        <end position="171"/>
    </location>
</feature>
<feature type="transmembrane region" description="Helical" evidence="1">
    <location>
        <begin position="243"/>
        <end position="260"/>
    </location>
</feature>
<gene>
    <name evidence="2" type="ORF">SAMN05216218_104114</name>
</gene>
<dbReference type="EMBL" id="FNBK01000004">
    <property type="protein sequence ID" value="SDF17127.1"/>
    <property type="molecule type" value="Genomic_DNA"/>
</dbReference>
<organism evidence="2 3">
    <name type="scientific">Halorientalis regularis</name>
    <dbReference type="NCBI Taxonomy" id="660518"/>
    <lineage>
        <taxon>Archaea</taxon>
        <taxon>Methanobacteriati</taxon>
        <taxon>Methanobacteriota</taxon>
        <taxon>Stenosarchaea group</taxon>
        <taxon>Halobacteria</taxon>
        <taxon>Halobacteriales</taxon>
        <taxon>Haloarculaceae</taxon>
        <taxon>Halorientalis</taxon>
    </lineage>
</organism>
<feature type="transmembrane region" description="Helical" evidence="1">
    <location>
        <begin position="183"/>
        <end position="205"/>
    </location>
</feature>
<keyword evidence="1" id="KW-0812">Transmembrane</keyword>
<dbReference type="AlphaFoldDB" id="A0A1G7IWR9"/>
<feature type="transmembrane region" description="Helical" evidence="1">
    <location>
        <begin position="211"/>
        <end position="231"/>
    </location>
</feature>
<reference evidence="3" key="1">
    <citation type="submission" date="2016-10" db="EMBL/GenBank/DDBJ databases">
        <authorList>
            <person name="Varghese N."/>
            <person name="Submissions S."/>
        </authorList>
    </citation>
    <scope>NUCLEOTIDE SEQUENCE [LARGE SCALE GENOMIC DNA]</scope>
    <source>
        <strain evidence="3">IBRC-M 10760</strain>
    </source>
</reference>
<keyword evidence="1" id="KW-1133">Transmembrane helix</keyword>